<sequence>MKSFIVILMAVPAIFAAAVPAELKARACPSPSVISSCWGECKRNGYPTDACYNCCYNTCRPCNRR</sequence>
<evidence type="ECO:0000313" key="4">
    <source>
        <dbReference type="EMBL" id="KAF3225942.1"/>
    </source>
</evidence>
<dbReference type="Proteomes" id="UP000483672">
    <property type="component" value="Unassembled WGS sequence"/>
</dbReference>
<dbReference type="EMBL" id="JAABOE010000017">
    <property type="protein sequence ID" value="KAF3186508.1"/>
    <property type="molecule type" value="Genomic_DNA"/>
</dbReference>
<gene>
    <name evidence="3" type="ORF">TWF106_003122</name>
    <name evidence="4" type="ORF">TWF191_004972</name>
    <name evidence="2" type="ORF">TWF788_003366</name>
</gene>
<feature type="chain" id="PRO_5041133219" evidence="1">
    <location>
        <begin position="17"/>
        <end position="65"/>
    </location>
</feature>
<evidence type="ECO:0000313" key="2">
    <source>
        <dbReference type="EMBL" id="KAF3186508.1"/>
    </source>
</evidence>
<dbReference type="EMBL" id="WIWS01000165">
    <property type="protein sequence ID" value="KAF3200792.1"/>
    <property type="molecule type" value="Genomic_DNA"/>
</dbReference>
<dbReference type="AlphaFoldDB" id="A0A6G1LZD7"/>
<evidence type="ECO:0000313" key="3">
    <source>
        <dbReference type="EMBL" id="KAF3200792.1"/>
    </source>
</evidence>
<keyword evidence="1" id="KW-0732">Signal</keyword>
<evidence type="ECO:0000313" key="5">
    <source>
        <dbReference type="Proteomes" id="UP000472727"/>
    </source>
</evidence>
<evidence type="ECO:0000313" key="6">
    <source>
        <dbReference type="Proteomes" id="UP000479691"/>
    </source>
</evidence>
<evidence type="ECO:0000256" key="1">
    <source>
        <dbReference type="SAM" id="SignalP"/>
    </source>
</evidence>
<comment type="caution">
    <text evidence="4">The sequence shown here is derived from an EMBL/GenBank/DDBJ whole genome shotgun (WGS) entry which is preliminary data.</text>
</comment>
<protein>
    <submittedName>
        <fullName evidence="4">Uncharacterized protein</fullName>
    </submittedName>
</protein>
<evidence type="ECO:0000313" key="7">
    <source>
        <dbReference type="Proteomes" id="UP000483672"/>
    </source>
</evidence>
<dbReference type="Proteomes" id="UP000472727">
    <property type="component" value="Unassembled WGS sequence"/>
</dbReference>
<dbReference type="EMBL" id="WIPF01000025">
    <property type="protein sequence ID" value="KAF3225942.1"/>
    <property type="molecule type" value="Genomic_DNA"/>
</dbReference>
<proteinExistence type="predicted"/>
<dbReference type="Proteomes" id="UP000479691">
    <property type="component" value="Unassembled WGS sequence"/>
</dbReference>
<reference evidence="5 6" key="1">
    <citation type="submission" date="2019-06" db="EMBL/GenBank/DDBJ databases">
        <authorList>
            <person name="Palmer J.M."/>
        </authorList>
    </citation>
    <scope>NUCLEOTIDE SEQUENCE [LARGE SCALE GENOMIC DNA]</scope>
    <source>
        <strain evidence="3 5">TWF106</strain>
        <strain evidence="4 7">TWF191</strain>
        <strain evidence="2 6">TWF788</strain>
    </source>
</reference>
<feature type="signal peptide" evidence="1">
    <location>
        <begin position="1"/>
        <end position="16"/>
    </location>
</feature>
<accession>A0A6G1LZD7</accession>
<organism evidence="4 7">
    <name type="scientific">Orbilia oligospora</name>
    <name type="common">Nematode-trapping fungus</name>
    <name type="synonym">Arthrobotrys oligospora</name>
    <dbReference type="NCBI Taxonomy" id="2813651"/>
    <lineage>
        <taxon>Eukaryota</taxon>
        <taxon>Fungi</taxon>
        <taxon>Dikarya</taxon>
        <taxon>Ascomycota</taxon>
        <taxon>Pezizomycotina</taxon>
        <taxon>Orbiliomycetes</taxon>
        <taxon>Orbiliales</taxon>
        <taxon>Orbiliaceae</taxon>
        <taxon>Orbilia</taxon>
    </lineage>
</organism>
<name>A0A6G1LZD7_ORBOL</name>